<accession>A0A165QCD4</accession>
<reference evidence="1 2" key="1">
    <citation type="journal article" date="2016" name="Mol. Biol. Evol.">
        <title>Comparative Genomics of Early-Diverging Mushroom-Forming Fungi Provides Insights into the Origins of Lignocellulose Decay Capabilities.</title>
        <authorList>
            <person name="Nagy L.G."/>
            <person name="Riley R."/>
            <person name="Tritt A."/>
            <person name="Adam C."/>
            <person name="Daum C."/>
            <person name="Floudas D."/>
            <person name="Sun H."/>
            <person name="Yadav J.S."/>
            <person name="Pangilinan J."/>
            <person name="Larsson K.H."/>
            <person name="Matsuura K."/>
            <person name="Barry K."/>
            <person name="Labutti K."/>
            <person name="Kuo R."/>
            <person name="Ohm R.A."/>
            <person name="Bhattacharya S.S."/>
            <person name="Shirouzu T."/>
            <person name="Yoshinaga Y."/>
            <person name="Martin F.M."/>
            <person name="Grigoriev I.V."/>
            <person name="Hibbett D.S."/>
        </authorList>
    </citation>
    <scope>NUCLEOTIDE SEQUENCE [LARGE SCALE GENOMIC DNA]</scope>
    <source>
        <strain evidence="1 2">HHB14362 ss-1</strain>
    </source>
</reference>
<proteinExistence type="predicted"/>
<name>A0A165QCD4_9AGAM</name>
<dbReference type="InParanoid" id="A0A165QCD4"/>
<dbReference type="EMBL" id="KV425598">
    <property type="protein sequence ID" value="KZT22223.1"/>
    <property type="molecule type" value="Genomic_DNA"/>
</dbReference>
<sequence>MSVETSQNIPERYYLWLTAVVDNTASRIIACVLINYTITLGICRSVQNLLNIVEVDSVVAVVGPVTFYYIPSIGKIALTCLMILEATKSLSQGSCSGPRESVRQGQGSESLEDSDYCVSKELVISVAVQLELVRFHTFSEDDRSLKLFKADSDIFGRTDKLLGADSPKLFVPV</sequence>
<evidence type="ECO:0000313" key="1">
    <source>
        <dbReference type="EMBL" id="KZT22223.1"/>
    </source>
</evidence>
<dbReference type="Proteomes" id="UP000076761">
    <property type="component" value="Unassembled WGS sequence"/>
</dbReference>
<keyword evidence="2" id="KW-1185">Reference proteome</keyword>
<dbReference type="AlphaFoldDB" id="A0A165QCD4"/>
<gene>
    <name evidence="1" type="ORF">NEOLEDRAFT_1150203</name>
</gene>
<organism evidence="1 2">
    <name type="scientific">Neolentinus lepideus HHB14362 ss-1</name>
    <dbReference type="NCBI Taxonomy" id="1314782"/>
    <lineage>
        <taxon>Eukaryota</taxon>
        <taxon>Fungi</taxon>
        <taxon>Dikarya</taxon>
        <taxon>Basidiomycota</taxon>
        <taxon>Agaricomycotina</taxon>
        <taxon>Agaricomycetes</taxon>
        <taxon>Gloeophyllales</taxon>
        <taxon>Gloeophyllaceae</taxon>
        <taxon>Neolentinus</taxon>
    </lineage>
</organism>
<evidence type="ECO:0000313" key="2">
    <source>
        <dbReference type="Proteomes" id="UP000076761"/>
    </source>
</evidence>
<protein>
    <submittedName>
        <fullName evidence="1">Uncharacterized protein</fullName>
    </submittedName>
</protein>